<dbReference type="PRINTS" id="PR00364">
    <property type="entry name" value="DISEASERSIST"/>
</dbReference>
<dbReference type="PANTHER" id="PTHR11017:SF385">
    <property type="entry name" value="DISEASE RESISTANCE PROTEIN (TIR-NBS-LRR CLASS)-RELATED"/>
    <property type="match status" value="1"/>
</dbReference>
<dbReference type="Gene3D" id="3.40.50.300">
    <property type="entry name" value="P-loop containing nucleotide triphosphate hydrolases"/>
    <property type="match status" value="1"/>
</dbReference>
<dbReference type="SUPFAM" id="SSF52540">
    <property type="entry name" value="P-loop containing nucleoside triphosphate hydrolases"/>
    <property type="match status" value="1"/>
</dbReference>
<evidence type="ECO:0000313" key="3">
    <source>
        <dbReference type="EMBL" id="KAL2630251.1"/>
    </source>
</evidence>
<dbReference type="AlphaFoldDB" id="A0ABD1YHI5"/>
<dbReference type="InterPro" id="IPR044974">
    <property type="entry name" value="Disease_R_plants"/>
</dbReference>
<proteinExistence type="predicted"/>
<organism evidence="3 4">
    <name type="scientific">Riccia fluitans</name>
    <dbReference type="NCBI Taxonomy" id="41844"/>
    <lineage>
        <taxon>Eukaryota</taxon>
        <taxon>Viridiplantae</taxon>
        <taxon>Streptophyta</taxon>
        <taxon>Embryophyta</taxon>
        <taxon>Marchantiophyta</taxon>
        <taxon>Marchantiopsida</taxon>
        <taxon>Marchantiidae</taxon>
        <taxon>Marchantiales</taxon>
        <taxon>Ricciaceae</taxon>
        <taxon>Riccia</taxon>
    </lineage>
</organism>
<dbReference type="InterPro" id="IPR002182">
    <property type="entry name" value="NB-ARC"/>
</dbReference>
<evidence type="ECO:0000313" key="4">
    <source>
        <dbReference type="Proteomes" id="UP001605036"/>
    </source>
</evidence>
<dbReference type="Proteomes" id="UP001605036">
    <property type="component" value="Unassembled WGS sequence"/>
</dbReference>
<dbReference type="EMBL" id="JBHFFA010000004">
    <property type="protein sequence ID" value="KAL2630251.1"/>
    <property type="molecule type" value="Genomic_DNA"/>
</dbReference>
<keyword evidence="4" id="KW-1185">Reference proteome</keyword>
<dbReference type="PANTHER" id="PTHR11017">
    <property type="entry name" value="LEUCINE-RICH REPEAT-CONTAINING PROTEIN"/>
    <property type="match status" value="1"/>
</dbReference>
<dbReference type="InterPro" id="IPR027417">
    <property type="entry name" value="P-loop_NTPase"/>
</dbReference>
<dbReference type="Gene3D" id="1.10.8.430">
    <property type="entry name" value="Helical domain of apoptotic protease-activating factors"/>
    <property type="match status" value="1"/>
</dbReference>
<reference evidence="3 4" key="1">
    <citation type="submission" date="2024-09" db="EMBL/GenBank/DDBJ databases">
        <title>Chromosome-scale assembly of Riccia fluitans.</title>
        <authorList>
            <person name="Paukszto L."/>
            <person name="Sawicki J."/>
            <person name="Karawczyk K."/>
            <person name="Piernik-Szablinska J."/>
            <person name="Szczecinska M."/>
            <person name="Mazdziarz M."/>
        </authorList>
    </citation>
    <scope>NUCLEOTIDE SEQUENCE [LARGE SCALE GENOMIC DNA]</scope>
    <source>
        <strain evidence="3">Rf_01</strain>
        <tissue evidence="3">Aerial parts of the thallus</tissue>
    </source>
</reference>
<protein>
    <recommendedName>
        <fullName evidence="2">NB-ARC domain-containing protein</fullName>
    </recommendedName>
</protein>
<name>A0ABD1YHI5_9MARC</name>
<dbReference type="Pfam" id="PF00931">
    <property type="entry name" value="NB-ARC"/>
    <property type="match status" value="1"/>
</dbReference>
<feature type="domain" description="NB-ARC" evidence="2">
    <location>
        <begin position="131"/>
        <end position="284"/>
    </location>
</feature>
<comment type="caution">
    <text evidence="3">The sequence shown here is derived from an EMBL/GenBank/DDBJ whole genome shotgun (WGS) entry which is preliminary data.</text>
</comment>
<gene>
    <name evidence="3" type="ORF">R1flu_014937</name>
</gene>
<evidence type="ECO:0000259" key="2">
    <source>
        <dbReference type="Pfam" id="PF00931"/>
    </source>
</evidence>
<keyword evidence="1" id="KW-0732">Signal</keyword>
<accession>A0ABD1YHI5</accession>
<feature type="signal peptide" evidence="1">
    <location>
        <begin position="1"/>
        <end position="22"/>
    </location>
</feature>
<evidence type="ECO:0000256" key="1">
    <source>
        <dbReference type="SAM" id="SignalP"/>
    </source>
</evidence>
<feature type="chain" id="PRO_5044791321" description="NB-ARC domain-containing protein" evidence="1">
    <location>
        <begin position="23"/>
        <end position="590"/>
    </location>
</feature>
<dbReference type="InterPro" id="IPR042197">
    <property type="entry name" value="Apaf_helical"/>
</dbReference>
<sequence>MGRRDLHLIAESLMIEILLVHAARLDGEFREKWIHYGWEIFELGETHIHMLGEDSSVCVSEASSRFGPNWIAVDADHYSITRPTSENCTQYTYLVHLIDIVYNKVEGGGRKLQNFRRLVGWESLLTEAERLLETHAFLGFCGMGGVGKTTMAKLVFETLCARGSFEYTCFMYDLKLIQGSSAQIRTNVGANICRYGQPIKSSREDVWHNVRGKTLLLVFDDIDENRHADLLQEIAEENDREGSRFIATSRNKEILERLSGVYLYEVLVQNRHAAAELFMIHAFPGEKETPFDLQQSVEKVVRGCAGLPLTLEVTGKYLKGKRNVKLWDEIAEALKNADKIRPVEEGVWAKLRLSYDSLENEEKEMFLDVACLLLHEDCRFTFEEMKSAWNSLHKYADIRWQTLLDRSLVQEVQIDNPVGRDKMLGVDHFPGSGFARSRVVRMHEHLRALGLRVSKEEERRYIADSLQGQALTILETSNQLQNIIALRISGAELLESGRMMTMEDDDNNSILEEDDLDEDNLDGPLTECNTDKLCDGCKMQRFFARFDTIRYLEVLERKSLVFRSLARESRKLILFGSFGIEWLFTVKSLA</sequence>